<dbReference type="EMBL" id="QSFW01000059">
    <property type="protein sequence ID" value="RHA81918.1"/>
    <property type="molecule type" value="Genomic_DNA"/>
</dbReference>
<gene>
    <name evidence="1" type="ORF">DW916_16490</name>
</gene>
<protein>
    <submittedName>
        <fullName evidence="1">DUF5119 domain-containing protein</fullName>
    </submittedName>
</protein>
<dbReference type="Proteomes" id="UP000284990">
    <property type="component" value="Unassembled WGS sequence"/>
</dbReference>
<reference evidence="1 2" key="1">
    <citation type="submission" date="2018-08" db="EMBL/GenBank/DDBJ databases">
        <title>A genome reference for cultivated species of the human gut microbiota.</title>
        <authorList>
            <person name="Zou Y."/>
            <person name="Xue W."/>
            <person name="Luo G."/>
        </authorList>
    </citation>
    <scope>NUCLEOTIDE SEQUENCE [LARGE SCALE GENOMIC DNA]</scope>
    <source>
        <strain evidence="1 2">AM42-23AC</strain>
    </source>
</reference>
<name>A0AA92UYX5_9BACT</name>
<dbReference type="AlphaFoldDB" id="A0AA92UYX5"/>
<dbReference type="Pfam" id="PF17145">
    <property type="entry name" value="DUF5119"/>
    <property type="match status" value="1"/>
</dbReference>
<comment type="caution">
    <text evidence="1">The sequence shown here is derived from an EMBL/GenBank/DDBJ whole genome shotgun (WGS) entry which is preliminary data.</text>
</comment>
<dbReference type="InterPro" id="IPR033410">
    <property type="entry name" value="DUF5119"/>
</dbReference>
<accession>A0AA92UYX5</accession>
<organism evidence="1 2">
    <name type="scientific">Segatella copri</name>
    <dbReference type="NCBI Taxonomy" id="165179"/>
    <lineage>
        <taxon>Bacteria</taxon>
        <taxon>Pseudomonadati</taxon>
        <taxon>Bacteroidota</taxon>
        <taxon>Bacteroidia</taxon>
        <taxon>Bacteroidales</taxon>
        <taxon>Prevotellaceae</taxon>
        <taxon>Segatella</taxon>
    </lineage>
</organism>
<dbReference type="RefSeq" id="WP_118192406.1">
    <property type="nucleotide sequence ID" value="NZ_QSFW01000059.1"/>
</dbReference>
<sequence>MKNPLHFILEIKRISWYILLVEIFIWFLCSCNQKDLCYDHNHASRVNVEFDWRYSPESNASSMLVYLIPTDRNYRTIKKEFIGKQGGYLQALVGVNYQVLGFNSDTENIIFYEDDGKMMATTKEAVTIDPVGIPVNTLPRAEGTKNQKVVMETDSLWSDLSNKDVYVTLEDNDNDRIYYQTLHPRQRFCTYNIKVKKVENSDKICSLVAASVSGLAAGVSLSDGIKTTEKVIVPFSMSLTGNMELQGSFLCFGKTPDANISNKLVIYAILKDGSKWCYVYDITNQIDAAPDPFKVSVVLDKLPIPNKIENNSGIAPGVSDWTVIDIPIKM</sequence>
<evidence type="ECO:0000313" key="2">
    <source>
        <dbReference type="Proteomes" id="UP000284990"/>
    </source>
</evidence>
<evidence type="ECO:0000313" key="1">
    <source>
        <dbReference type="EMBL" id="RHA81918.1"/>
    </source>
</evidence>
<proteinExistence type="predicted"/>